<proteinExistence type="predicted"/>
<dbReference type="AlphaFoldDB" id="A0AAN8ZSF9"/>
<reference evidence="3 4" key="1">
    <citation type="submission" date="2023-12" db="EMBL/GenBank/DDBJ databases">
        <title>A high-quality genome assembly for Dillenia turbinata (Dilleniales).</title>
        <authorList>
            <person name="Chanderbali A."/>
        </authorList>
    </citation>
    <scope>NUCLEOTIDE SEQUENCE [LARGE SCALE GENOMIC DNA]</scope>
    <source>
        <strain evidence="3">LSX21</strain>
        <tissue evidence="3">Leaf</tissue>
    </source>
</reference>
<gene>
    <name evidence="3" type="ORF">RJ641_024977</name>
</gene>
<dbReference type="Proteomes" id="UP001370490">
    <property type="component" value="Unassembled WGS sequence"/>
</dbReference>
<feature type="compositionally biased region" description="Basic and acidic residues" evidence="1">
    <location>
        <begin position="10"/>
        <end position="19"/>
    </location>
</feature>
<feature type="region of interest" description="Disordered" evidence="1">
    <location>
        <begin position="1"/>
        <end position="25"/>
    </location>
</feature>
<evidence type="ECO:0000313" key="3">
    <source>
        <dbReference type="EMBL" id="KAK6943875.1"/>
    </source>
</evidence>
<dbReference type="SUPFAM" id="SSF52402">
    <property type="entry name" value="Adenine nucleotide alpha hydrolases-like"/>
    <property type="match status" value="1"/>
</dbReference>
<dbReference type="InterPro" id="IPR036249">
    <property type="entry name" value="Thioredoxin-like_sf"/>
</dbReference>
<evidence type="ECO:0000259" key="2">
    <source>
        <dbReference type="Pfam" id="PF00085"/>
    </source>
</evidence>
<name>A0AAN8ZSF9_9MAGN</name>
<feature type="domain" description="Thioredoxin" evidence="2">
    <location>
        <begin position="70"/>
        <end position="134"/>
    </location>
</feature>
<organism evidence="3 4">
    <name type="scientific">Dillenia turbinata</name>
    <dbReference type="NCBI Taxonomy" id="194707"/>
    <lineage>
        <taxon>Eukaryota</taxon>
        <taxon>Viridiplantae</taxon>
        <taxon>Streptophyta</taxon>
        <taxon>Embryophyta</taxon>
        <taxon>Tracheophyta</taxon>
        <taxon>Spermatophyta</taxon>
        <taxon>Magnoliopsida</taxon>
        <taxon>eudicotyledons</taxon>
        <taxon>Gunneridae</taxon>
        <taxon>Pentapetalae</taxon>
        <taxon>Dilleniales</taxon>
        <taxon>Dilleniaceae</taxon>
        <taxon>Dillenia</taxon>
    </lineage>
</organism>
<dbReference type="CDD" id="cd02947">
    <property type="entry name" value="TRX_family"/>
    <property type="match status" value="1"/>
</dbReference>
<dbReference type="SUPFAM" id="SSF52833">
    <property type="entry name" value="Thioredoxin-like"/>
    <property type="match status" value="1"/>
</dbReference>
<evidence type="ECO:0000313" key="4">
    <source>
        <dbReference type="Proteomes" id="UP001370490"/>
    </source>
</evidence>
<dbReference type="InterPro" id="IPR014729">
    <property type="entry name" value="Rossmann-like_a/b/a_fold"/>
</dbReference>
<dbReference type="Gene3D" id="3.40.50.620">
    <property type="entry name" value="HUPs"/>
    <property type="match status" value="1"/>
</dbReference>
<evidence type="ECO:0000256" key="1">
    <source>
        <dbReference type="SAM" id="MobiDB-lite"/>
    </source>
</evidence>
<dbReference type="EMBL" id="JBAMMX010000003">
    <property type="protein sequence ID" value="KAK6943875.1"/>
    <property type="molecule type" value="Genomic_DNA"/>
</dbReference>
<dbReference type="InterPro" id="IPR044193">
    <property type="entry name" value="TRL33"/>
</dbReference>
<accession>A0AAN8ZSF9</accession>
<dbReference type="PANTHER" id="PTHR47571">
    <property type="entry name" value="THIOREDOXIN-LIKE 3-3"/>
    <property type="match status" value="1"/>
</dbReference>
<dbReference type="InterPro" id="IPR013766">
    <property type="entry name" value="Thioredoxin_domain"/>
</dbReference>
<sequence length="246" mass="27528">MESAVASSNGKEDSRKRGLEGTGLSLPIDKRENLKSASSDDDFRDILQRIKTSKTPFVNSGGFLSMGIECRICSQILPAFCRLSNEFPKLSFVYTDIDECPETTQHIRYTPTFQFYRDGERVDEMYGAGEERLHDHYSDYNLQLDIIRTDFKSGLEALLKAKPIRAIFFGVRIGDPTAVGQAQFTSSSLGWPPFMRVNPILDWSYSYTSIGSIYDTVPNSLLSVSNPSGTAGQFRPAYLLSDGRLE</sequence>
<protein>
    <submittedName>
        <fullName evidence="3">Thioredoxin domain</fullName>
    </submittedName>
</protein>
<comment type="caution">
    <text evidence="3">The sequence shown here is derived from an EMBL/GenBank/DDBJ whole genome shotgun (WGS) entry which is preliminary data.</text>
</comment>
<keyword evidence="4" id="KW-1185">Reference proteome</keyword>
<dbReference type="Pfam" id="PF00085">
    <property type="entry name" value="Thioredoxin"/>
    <property type="match status" value="1"/>
</dbReference>
<dbReference type="PANTHER" id="PTHR47571:SF1">
    <property type="entry name" value="THIOREDOXIN-LIKE 3-3"/>
    <property type="match status" value="1"/>
</dbReference>